<keyword evidence="4" id="KW-0255">Endonuclease</keyword>
<dbReference type="SUPFAM" id="SSF56672">
    <property type="entry name" value="DNA/RNA polymerases"/>
    <property type="match status" value="1"/>
</dbReference>
<keyword evidence="8" id="KW-1185">Reference proteome</keyword>
<dbReference type="Pfam" id="PF00665">
    <property type="entry name" value="rve"/>
    <property type="match status" value="1"/>
</dbReference>
<dbReference type="InterPro" id="IPR000477">
    <property type="entry name" value="RT_dom"/>
</dbReference>
<evidence type="ECO:0000256" key="3">
    <source>
        <dbReference type="ARBA" id="ARBA00022722"/>
    </source>
</evidence>
<keyword evidence="4" id="KW-0378">Hydrolase</keyword>
<keyword evidence="1" id="KW-0808">Transferase</keyword>
<feature type="region of interest" description="Disordered" evidence="5">
    <location>
        <begin position="424"/>
        <end position="520"/>
    </location>
</feature>
<dbReference type="Gene3D" id="3.30.70.270">
    <property type="match status" value="2"/>
</dbReference>
<protein>
    <recommendedName>
        <fullName evidence="6">Integrase catalytic domain-containing protein</fullName>
    </recommendedName>
</protein>
<dbReference type="PANTHER" id="PTHR37984">
    <property type="entry name" value="PROTEIN CBG26694"/>
    <property type="match status" value="1"/>
</dbReference>
<dbReference type="InterPro" id="IPR043502">
    <property type="entry name" value="DNA/RNA_pol_sf"/>
</dbReference>
<dbReference type="Gene3D" id="1.10.340.70">
    <property type="match status" value="1"/>
</dbReference>
<keyword evidence="3" id="KW-0540">Nuclease</keyword>
<evidence type="ECO:0000256" key="4">
    <source>
        <dbReference type="ARBA" id="ARBA00022759"/>
    </source>
</evidence>
<evidence type="ECO:0000313" key="8">
    <source>
        <dbReference type="Proteomes" id="UP001231189"/>
    </source>
</evidence>
<proteinExistence type="predicted"/>
<dbReference type="InterPro" id="IPR001584">
    <property type="entry name" value="Integrase_cat-core"/>
</dbReference>
<dbReference type="InterPro" id="IPR036397">
    <property type="entry name" value="RNaseH_sf"/>
</dbReference>
<dbReference type="InterPro" id="IPR050951">
    <property type="entry name" value="Retrovirus_Pol_polyprotein"/>
</dbReference>
<feature type="domain" description="Integrase catalytic" evidence="6">
    <location>
        <begin position="1116"/>
        <end position="1283"/>
    </location>
</feature>
<evidence type="ECO:0000259" key="6">
    <source>
        <dbReference type="PROSITE" id="PS50994"/>
    </source>
</evidence>
<organism evidence="7 8">
    <name type="scientific">Lolium multiflorum</name>
    <name type="common">Italian ryegrass</name>
    <name type="synonym">Lolium perenne subsp. multiflorum</name>
    <dbReference type="NCBI Taxonomy" id="4521"/>
    <lineage>
        <taxon>Eukaryota</taxon>
        <taxon>Viridiplantae</taxon>
        <taxon>Streptophyta</taxon>
        <taxon>Embryophyta</taxon>
        <taxon>Tracheophyta</taxon>
        <taxon>Spermatophyta</taxon>
        <taxon>Magnoliopsida</taxon>
        <taxon>Liliopsida</taxon>
        <taxon>Poales</taxon>
        <taxon>Poaceae</taxon>
        <taxon>BOP clade</taxon>
        <taxon>Pooideae</taxon>
        <taxon>Poodae</taxon>
        <taxon>Poeae</taxon>
        <taxon>Poeae Chloroplast Group 2 (Poeae type)</taxon>
        <taxon>Loliodinae</taxon>
        <taxon>Loliinae</taxon>
        <taxon>Lolium</taxon>
    </lineage>
</organism>
<dbReference type="PROSITE" id="PS50994">
    <property type="entry name" value="INTEGRASE"/>
    <property type="match status" value="1"/>
</dbReference>
<gene>
    <name evidence="7" type="ORF">QYE76_027797</name>
</gene>
<feature type="compositionally biased region" description="Basic residues" evidence="5">
    <location>
        <begin position="470"/>
        <end position="486"/>
    </location>
</feature>
<feature type="compositionally biased region" description="Acidic residues" evidence="5">
    <location>
        <begin position="493"/>
        <end position="505"/>
    </location>
</feature>
<feature type="region of interest" description="Disordered" evidence="5">
    <location>
        <begin position="167"/>
        <end position="237"/>
    </location>
</feature>
<dbReference type="CDD" id="cd00303">
    <property type="entry name" value="retropepsin_like"/>
    <property type="match status" value="1"/>
</dbReference>
<accession>A0AAD8QN33</accession>
<sequence>MSRVRPQRDSPSEEILSAEEVAARAVLNTPITPGDAADLEALETARKEMLATAKRLADTEAALRIGRADHAAWTENFERQDREITATLEQVKSMRAEWEVKMTYAQAEADRIVREAIPPRRIPFNTPADHQPLETPKDNMLKAAELLKKKDEEVDINYLRTLVASAMQQQSKADTSRRPRSRASPEPIQNLAEPRPENLAEPRPEPRRSRDPDLARRDPSLVGAVTRSLAGTTRAASAKAKAATGAGVSTRKAEEIQMAEARSQTAHLAGLPHHHLAVAAEVEAEAMAGDLALAQSLLATARATHGTALTSTEPTTLSAFEKHFRGTYKRPATTSDLQACIQKKGETSRNFLTRWLACRNECENVDNRTAMHAFIGGLQRGGLLRHKLTCLVNANKLMLDDMITIASDHTAADDDAGGDLAATAIPLHQQKKNRDNGGSSSHKRKNPDDQKSGGSEMVAMAFQRGERPGGYKRARKHRPRGKGGKGKNKDKEDDSSEAMDEDDNSPDPKAGAAGKSNPFDKKSVGAYHTFLGTPTVRASKSATRILNAIVPAVPQYVRWSEIPCTFDRKDHPAIVPKECYALVVSPRIDGYDFSKCLMDGGASLNIMYLETLERMNLTKEQLKHSTTEFHGVVPGKKANSLGSITLPVAFGDVHNFREEKITFEVVPFKSSYHVIFGRPTYHKFHARACYIYNKLKIPGPKGATYQRTMQRCLKDQIGRNVHAYVDDIAVMTRKGSDLISDLTETFDNLRRYKMMLNPLKCVFGMPAGKLLGFIVSHRGIEVNPEKIKAILCIKRPTCLKDVQRLTGCVAAISRFVSRLGEKALPLYKLLKKTDKFVWDDAADAALRGLKEILTSPPILAAPVESEPMLLYLAATNKVVSLVIVVERKEEGHEYDVQRPVYYISEPEHRNARNSVMAAYRDEVDEIAKSFLGYEVKYVRRDDNTAADMLSKLGSGRKPIPPGIFLEHLRIPSVKGANPENPEVAVSPAREVMAIIPAWTQPFLDYLINQKLPEDEVLARQIVRRARTYTIVDGQLYKRSAAGVFLKCVSNQDGIEILREIHAGDCGHHAAPRSLVAKAFRLGFYWLTAKEDADKIVKTCRGCQYYATQPNAPAQELKTIPITWPFAVWGLDMVGKLKRSSPGGFEYLLVAVDKFSKWIEAKPVRKADGATALKFVCSLVMRFGIPHSIITDNGTNFAQGELRDYCDTMGIRLDLASVAHPQSNGQVERANGLILSGIKPRLEGPLRRAAGAWADELEAVLWSLRTTPNRSTGFTPFFLVYGSEAVLPSDIIHDSPRVSAYNEETMTRTLSVDLIEEARNLADQRSAIYQQKLRRYHSRRVRKRSFMAGDLVFRLRQVKDHKLQSPWEGPFVVSKVLHNGSYYLVDFRELRDRPANWHRKRKREDPDDIYDETDRPWNIAQLRPFYT</sequence>
<name>A0AAD8QN33_LOLMU</name>
<feature type="compositionally biased region" description="Basic and acidic residues" evidence="5">
    <location>
        <begin position="194"/>
        <end position="219"/>
    </location>
</feature>
<dbReference type="Gene3D" id="3.30.420.10">
    <property type="entry name" value="Ribonuclease H-like superfamily/Ribonuclease H"/>
    <property type="match status" value="1"/>
</dbReference>
<dbReference type="PANTHER" id="PTHR37984:SF5">
    <property type="entry name" value="PROTEIN NYNRIN-LIKE"/>
    <property type="match status" value="1"/>
</dbReference>
<dbReference type="Gene3D" id="2.40.70.10">
    <property type="entry name" value="Acid Proteases"/>
    <property type="match status" value="1"/>
</dbReference>
<dbReference type="InterPro" id="IPR012337">
    <property type="entry name" value="RNaseH-like_sf"/>
</dbReference>
<evidence type="ECO:0000256" key="1">
    <source>
        <dbReference type="ARBA" id="ARBA00022679"/>
    </source>
</evidence>
<dbReference type="InterPro" id="IPR043128">
    <property type="entry name" value="Rev_trsase/Diguanyl_cyclase"/>
</dbReference>
<dbReference type="InterPro" id="IPR021109">
    <property type="entry name" value="Peptidase_aspartic_dom_sf"/>
</dbReference>
<dbReference type="Proteomes" id="UP001231189">
    <property type="component" value="Unassembled WGS sequence"/>
</dbReference>
<dbReference type="Pfam" id="PF00078">
    <property type="entry name" value="RVT_1"/>
    <property type="match status" value="1"/>
</dbReference>
<comment type="caution">
    <text evidence="7">The sequence shown here is derived from an EMBL/GenBank/DDBJ whole genome shotgun (WGS) entry which is preliminary data.</text>
</comment>
<evidence type="ECO:0000256" key="5">
    <source>
        <dbReference type="SAM" id="MobiDB-lite"/>
    </source>
</evidence>
<dbReference type="GO" id="GO:0016779">
    <property type="term" value="F:nucleotidyltransferase activity"/>
    <property type="evidence" value="ECO:0007669"/>
    <property type="project" value="UniProtKB-KW"/>
</dbReference>
<evidence type="ECO:0000313" key="7">
    <source>
        <dbReference type="EMBL" id="KAK1604124.1"/>
    </source>
</evidence>
<dbReference type="SUPFAM" id="SSF53098">
    <property type="entry name" value="Ribonuclease H-like"/>
    <property type="match status" value="1"/>
</dbReference>
<keyword evidence="2" id="KW-0548">Nucleotidyltransferase</keyword>
<dbReference type="GO" id="GO:0003676">
    <property type="term" value="F:nucleic acid binding"/>
    <property type="evidence" value="ECO:0007669"/>
    <property type="project" value="InterPro"/>
</dbReference>
<dbReference type="GO" id="GO:0004519">
    <property type="term" value="F:endonuclease activity"/>
    <property type="evidence" value="ECO:0007669"/>
    <property type="project" value="UniProtKB-KW"/>
</dbReference>
<dbReference type="EMBL" id="JAUUTY010000007">
    <property type="protein sequence ID" value="KAK1604124.1"/>
    <property type="molecule type" value="Genomic_DNA"/>
</dbReference>
<evidence type="ECO:0000256" key="2">
    <source>
        <dbReference type="ARBA" id="ARBA00022695"/>
    </source>
</evidence>
<reference evidence="7" key="1">
    <citation type="submission" date="2023-07" db="EMBL/GenBank/DDBJ databases">
        <title>A chromosome-level genome assembly of Lolium multiflorum.</title>
        <authorList>
            <person name="Chen Y."/>
            <person name="Copetti D."/>
            <person name="Kolliker R."/>
            <person name="Studer B."/>
        </authorList>
    </citation>
    <scope>NUCLEOTIDE SEQUENCE</scope>
    <source>
        <strain evidence="7">02402/16</strain>
        <tissue evidence="7">Leaf</tissue>
    </source>
</reference>
<dbReference type="GO" id="GO:0015074">
    <property type="term" value="P:DNA integration"/>
    <property type="evidence" value="ECO:0007669"/>
    <property type="project" value="InterPro"/>
</dbReference>